<dbReference type="RefSeq" id="WP_170290560.1">
    <property type="nucleotide sequence ID" value="NZ_BAAABR010000030.1"/>
</dbReference>
<dbReference type="AlphaFoldDB" id="A0A561ENN7"/>
<evidence type="ECO:0000256" key="1">
    <source>
        <dbReference type="SAM" id="MobiDB-lite"/>
    </source>
</evidence>
<evidence type="ECO:0000313" key="2">
    <source>
        <dbReference type="EMBL" id="TWE17210.1"/>
    </source>
</evidence>
<comment type="caution">
    <text evidence="2">The sequence shown here is derived from an EMBL/GenBank/DDBJ whole genome shotgun (WGS) entry which is preliminary data.</text>
</comment>
<reference evidence="2 3" key="1">
    <citation type="submission" date="2019-06" db="EMBL/GenBank/DDBJ databases">
        <title>Sequencing the genomes of 1000 actinobacteria strains.</title>
        <authorList>
            <person name="Klenk H.-P."/>
        </authorList>
    </citation>
    <scope>NUCLEOTIDE SEQUENCE [LARGE SCALE GENOMIC DNA]</scope>
    <source>
        <strain evidence="2 3">DSM 41649</strain>
    </source>
</reference>
<accession>A0A561ENN7</accession>
<feature type="region of interest" description="Disordered" evidence="1">
    <location>
        <begin position="94"/>
        <end position="198"/>
    </location>
</feature>
<evidence type="ECO:0000313" key="3">
    <source>
        <dbReference type="Proteomes" id="UP000318416"/>
    </source>
</evidence>
<gene>
    <name evidence="2" type="ORF">FB465_2218</name>
</gene>
<feature type="compositionally biased region" description="Low complexity" evidence="1">
    <location>
        <begin position="130"/>
        <end position="149"/>
    </location>
</feature>
<feature type="compositionally biased region" description="Pro residues" evidence="1">
    <location>
        <begin position="181"/>
        <end position="197"/>
    </location>
</feature>
<protein>
    <submittedName>
        <fullName evidence="2">Uncharacterized protein</fullName>
    </submittedName>
</protein>
<sequence length="446" mass="46595">MAVQELNPQAADIQALRTELDELLRARQYAAQRERRLNEELRTASGGPEGVRGYAAAQQRPDPELLRQLAQVQTLRDGLGARCLELSERLLAMEDQQRQSAEPEPPAAKRPTGARFGGAYQESPVPQPTVPTVAAAPMTGARFGGAKPAAAKRKPESPASPRDAHPRQVPDVQAAAQSPTTQPPTTQPPAAQPPAPTPQLRTAAELTALSARITSLHQHGSANESAAVAAQAAVMLAPADVARLVAMLRAGGPAGAAAYVARTTAHGAAAQAAGTLAELRRTGLTDEAAELFHALWGYPASALPALLGALESTGLAADGLTLLWEWGSAPPAELAALAALLRDSGRPEDARSLLHQAAGRQIGELAVLALELDQSLALTLISEVSRLRSASDLALFGGGLVHRPALYEMLLAAVTALDESRQRSALAALRSASLPTAPSPRPRSRR</sequence>
<dbReference type="EMBL" id="VIVR01000001">
    <property type="protein sequence ID" value="TWE17210.1"/>
    <property type="molecule type" value="Genomic_DNA"/>
</dbReference>
<feature type="region of interest" description="Disordered" evidence="1">
    <location>
        <begin position="40"/>
        <end position="60"/>
    </location>
</feature>
<organism evidence="2 3">
    <name type="scientific">Kitasatospora atroaurantiaca</name>
    <dbReference type="NCBI Taxonomy" id="285545"/>
    <lineage>
        <taxon>Bacteria</taxon>
        <taxon>Bacillati</taxon>
        <taxon>Actinomycetota</taxon>
        <taxon>Actinomycetes</taxon>
        <taxon>Kitasatosporales</taxon>
        <taxon>Streptomycetaceae</taxon>
        <taxon>Kitasatospora</taxon>
    </lineage>
</organism>
<name>A0A561ENN7_9ACTN</name>
<keyword evidence="3" id="KW-1185">Reference proteome</keyword>
<proteinExistence type="predicted"/>
<dbReference type="Proteomes" id="UP000318416">
    <property type="component" value="Unassembled WGS sequence"/>
</dbReference>